<keyword evidence="1" id="KW-1133">Transmembrane helix</keyword>
<reference evidence="3 4" key="1">
    <citation type="submission" date="2017-08" db="EMBL/GenBank/DDBJ databases">
        <title>Infants hospitalized years apart are colonized by the same room-sourced microbial strains.</title>
        <authorList>
            <person name="Brooks B."/>
            <person name="Olm M.R."/>
            <person name="Firek B.A."/>
            <person name="Baker R."/>
            <person name="Thomas B.C."/>
            <person name="Morowitz M.J."/>
            <person name="Banfield J.F."/>
        </authorList>
    </citation>
    <scope>NUCLEOTIDE SEQUENCE [LARGE SCALE GENOMIC DNA]</scope>
    <source>
        <strain evidence="3">S2_005_003_R2_43</strain>
    </source>
</reference>
<feature type="transmembrane region" description="Helical" evidence="1">
    <location>
        <begin position="76"/>
        <end position="96"/>
    </location>
</feature>
<evidence type="ECO:0000313" key="4">
    <source>
        <dbReference type="Proteomes" id="UP000249577"/>
    </source>
</evidence>
<feature type="chain" id="PRO_5016130934" evidence="2">
    <location>
        <begin position="21"/>
        <end position="104"/>
    </location>
</feature>
<evidence type="ECO:0000256" key="1">
    <source>
        <dbReference type="SAM" id="Phobius"/>
    </source>
</evidence>
<evidence type="ECO:0000256" key="2">
    <source>
        <dbReference type="SAM" id="SignalP"/>
    </source>
</evidence>
<keyword evidence="1" id="KW-0472">Membrane</keyword>
<feature type="signal peptide" evidence="2">
    <location>
        <begin position="1"/>
        <end position="20"/>
    </location>
</feature>
<dbReference type="AlphaFoldDB" id="A0A2W5KSK2"/>
<dbReference type="Proteomes" id="UP000249577">
    <property type="component" value="Unassembled WGS sequence"/>
</dbReference>
<accession>A0A2W5KSK2</accession>
<organism evidence="3 4">
    <name type="scientific">Ancylobacter novellus</name>
    <name type="common">Thiobacillus novellus</name>
    <dbReference type="NCBI Taxonomy" id="921"/>
    <lineage>
        <taxon>Bacteria</taxon>
        <taxon>Pseudomonadati</taxon>
        <taxon>Pseudomonadota</taxon>
        <taxon>Alphaproteobacteria</taxon>
        <taxon>Hyphomicrobiales</taxon>
        <taxon>Xanthobacteraceae</taxon>
        <taxon>Ancylobacter</taxon>
    </lineage>
</organism>
<keyword evidence="1" id="KW-0812">Transmembrane</keyword>
<name>A0A2W5KSK2_ANCNO</name>
<proteinExistence type="predicted"/>
<comment type="caution">
    <text evidence="3">The sequence shown here is derived from an EMBL/GenBank/DDBJ whole genome shotgun (WGS) entry which is preliminary data.</text>
</comment>
<keyword evidence="2" id="KW-0732">Signal</keyword>
<gene>
    <name evidence="3" type="ORF">DI565_01490</name>
</gene>
<protein>
    <submittedName>
        <fullName evidence="3">Uncharacterized protein</fullName>
    </submittedName>
</protein>
<evidence type="ECO:0000313" key="3">
    <source>
        <dbReference type="EMBL" id="PZQ19089.1"/>
    </source>
</evidence>
<sequence>MTFASARAAFRALLCLILLATGGPIGPAPAFAERAAVAAVQPRVAEREKDESCGRGKATTAFGWRVVEFGVTTLKYLIGLFIIPIGLFLVVVGWLLQMVEAVAC</sequence>
<dbReference type="EMBL" id="QFPN01000001">
    <property type="protein sequence ID" value="PZQ19089.1"/>
    <property type="molecule type" value="Genomic_DNA"/>
</dbReference>